<dbReference type="AlphaFoldDB" id="X0T9Q0"/>
<protein>
    <submittedName>
        <fullName evidence="1">Uncharacterized protein</fullName>
    </submittedName>
</protein>
<sequence>MNTRNTLKKEDVLHIKSRLIAGVEPKILASVFMVNVQTIYDIKNKRTWNT</sequence>
<gene>
    <name evidence="1" type="ORF">S01H1_06866</name>
</gene>
<dbReference type="EMBL" id="BARS01003542">
    <property type="protein sequence ID" value="GAF84031.1"/>
    <property type="molecule type" value="Genomic_DNA"/>
</dbReference>
<reference evidence="1" key="1">
    <citation type="journal article" date="2014" name="Front. Microbiol.">
        <title>High frequency of phylogenetically diverse reductive dehalogenase-homologous genes in deep subseafloor sedimentary metagenomes.</title>
        <authorList>
            <person name="Kawai M."/>
            <person name="Futagami T."/>
            <person name="Toyoda A."/>
            <person name="Takaki Y."/>
            <person name="Nishi S."/>
            <person name="Hori S."/>
            <person name="Arai W."/>
            <person name="Tsubouchi T."/>
            <person name="Morono Y."/>
            <person name="Uchiyama I."/>
            <person name="Ito T."/>
            <person name="Fujiyama A."/>
            <person name="Inagaki F."/>
            <person name="Takami H."/>
        </authorList>
    </citation>
    <scope>NUCLEOTIDE SEQUENCE</scope>
    <source>
        <strain evidence="1">Expedition CK06-06</strain>
    </source>
</reference>
<evidence type="ECO:0000313" key="1">
    <source>
        <dbReference type="EMBL" id="GAF84031.1"/>
    </source>
</evidence>
<name>X0T9Q0_9ZZZZ</name>
<comment type="caution">
    <text evidence="1">The sequence shown here is derived from an EMBL/GenBank/DDBJ whole genome shotgun (WGS) entry which is preliminary data.</text>
</comment>
<proteinExistence type="predicted"/>
<organism evidence="1">
    <name type="scientific">marine sediment metagenome</name>
    <dbReference type="NCBI Taxonomy" id="412755"/>
    <lineage>
        <taxon>unclassified sequences</taxon>
        <taxon>metagenomes</taxon>
        <taxon>ecological metagenomes</taxon>
    </lineage>
</organism>
<accession>X0T9Q0</accession>